<evidence type="ECO:0008006" key="3">
    <source>
        <dbReference type="Google" id="ProtNLM"/>
    </source>
</evidence>
<keyword evidence="2" id="KW-1185">Reference proteome</keyword>
<dbReference type="EMBL" id="JBHSNA010000007">
    <property type="protein sequence ID" value="MFC5566685.1"/>
    <property type="molecule type" value="Genomic_DNA"/>
</dbReference>
<proteinExistence type="predicted"/>
<organism evidence="1 2">
    <name type="scientific">Rubellimicrobium aerolatum</name>
    <dbReference type="NCBI Taxonomy" id="490979"/>
    <lineage>
        <taxon>Bacteria</taxon>
        <taxon>Pseudomonadati</taxon>
        <taxon>Pseudomonadota</taxon>
        <taxon>Alphaproteobacteria</taxon>
        <taxon>Rhodobacterales</taxon>
        <taxon>Roseobacteraceae</taxon>
        <taxon>Rubellimicrobium</taxon>
    </lineage>
</organism>
<gene>
    <name evidence="1" type="ORF">ACFPOC_09690</name>
</gene>
<sequence length="215" mass="22297">MMRHPSRSRSSRKGFALLVVLVGAVLVAGLAATLRARGVAQAQVLGRIEEQHRLALGRQSVAARVAASLAGGGGETPPTDGTPVLIAQDGRDWEVRLADVEGLVDLYLAPPEVLALLTGDGEALVRQRDVALAALVPGERFASEEHTLARLGFDAAQRARLAPLVTQRARTGEINPALAPPELRDAALALRGDIAGGELAELTIRASPGAAGPSP</sequence>
<reference evidence="2" key="1">
    <citation type="journal article" date="2019" name="Int. J. Syst. Evol. Microbiol.">
        <title>The Global Catalogue of Microorganisms (GCM) 10K type strain sequencing project: providing services to taxonomists for standard genome sequencing and annotation.</title>
        <authorList>
            <consortium name="The Broad Institute Genomics Platform"/>
            <consortium name="The Broad Institute Genome Sequencing Center for Infectious Disease"/>
            <person name="Wu L."/>
            <person name="Ma J."/>
        </authorList>
    </citation>
    <scope>NUCLEOTIDE SEQUENCE [LARGE SCALE GENOMIC DNA]</scope>
    <source>
        <strain evidence="2">KACC 11588</strain>
    </source>
</reference>
<dbReference type="RefSeq" id="WP_209840408.1">
    <property type="nucleotide sequence ID" value="NZ_JAGGJP010000007.1"/>
</dbReference>
<comment type="caution">
    <text evidence="1">The sequence shown here is derived from an EMBL/GenBank/DDBJ whole genome shotgun (WGS) entry which is preliminary data.</text>
</comment>
<evidence type="ECO:0000313" key="2">
    <source>
        <dbReference type="Proteomes" id="UP001596056"/>
    </source>
</evidence>
<accession>A0ABW0SCQ8</accession>
<name>A0ABW0SCQ8_9RHOB</name>
<protein>
    <recommendedName>
        <fullName evidence="3">DUF4230 domain-containing protein</fullName>
    </recommendedName>
</protein>
<dbReference type="Proteomes" id="UP001596056">
    <property type="component" value="Unassembled WGS sequence"/>
</dbReference>
<evidence type="ECO:0000313" key="1">
    <source>
        <dbReference type="EMBL" id="MFC5566685.1"/>
    </source>
</evidence>